<dbReference type="Gene3D" id="1.25.40.10">
    <property type="entry name" value="Tetratricopeptide repeat domain"/>
    <property type="match status" value="1"/>
</dbReference>
<feature type="transmembrane region" description="Helical" evidence="4">
    <location>
        <begin position="315"/>
        <end position="335"/>
    </location>
</feature>
<accession>A0A0K1EBH0</accession>
<proteinExistence type="predicted"/>
<feature type="region of interest" description="Disordered" evidence="3">
    <location>
        <begin position="1"/>
        <end position="55"/>
    </location>
</feature>
<dbReference type="InterPro" id="IPR052346">
    <property type="entry name" value="O-mannosyl-transferase_TMTC"/>
</dbReference>
<gene>
    <name evidence="5" type="ORF">CMC5_020710</name>
</gene>
<dbReference type="GO" id="GO:0030968">
    <property type="term" value="P:endoplasmic reticulum unfolded protein response"/>
    <property type="evidence" value="ECO:0007669"/>
    <property type="project" value="TreeGrafter"/>
</dbReference>
<evidence type="ECO:0000256" key="2">
    <source>
        <dbReference type="ARBA" id="ARBA00022803"/>
    </source>
</evidence>
<evidence type="ECO:0000256" key="4">
    <source>
        <dbReference type="SAM" id="Phobius"/>
    </source>
</evidence>
<keyword evidence="4" id="KW-0472">Membrane</keyword>
<sequence>MAETPKDEEQQELLHGTSPPAEEHAPQERASYPPSLDALIGGEHAPPPRPPSLDTLMREERASIPSFPPPSNPVEAGAFGGFPSMDPGYGGHAPPGGSVHDAQLLQAAYAPLPMAPSRLERVLLAVRGYFLDLDPSFLAALAPLALLAILLFTRAPDTNYIFDEQEALLANPYVNATGDLRYVDAIRRDFWGLPPDRTVGSYRPLPNFVWRAMWSLSKSPFLHHFYNVLLHAVNGALLTCVAFQWTRRRGLAYLAGALFVSCAVLTEAVSGIVGIADVLGGLGALLALLALALPGWAMPFGVFLAVLFGLFSKESALVCVPLIPLAALATAPLTHPTRPARWVRAGLSFLGAGAAFVLYVELRRRWFPSLTPSELSEALPEGASLAQRAMRATLLWFHQAPLPKDPLNNPLAATDTAHRIAGALRVYWRGFVQVLFPHALSGDYSFPQEPAPDRLVFPGSVAGGLLAVLPPVAALVLWIRAMLRERAARKAVIEGLPAGAEVPVEGWGKWRLVRVTAGVTLVMIAVALGAIEAVLARSSGKGLFPSLPLVLRWLPFVAPLSLGVGLLVESTARRPSPDQGGVPRPLGYAGAATVAVGLVWIVVSFFPHSNIPVVLPTVRAERFWYFPVIGTSLVLAVLWSWFDQAVAGPFARGAGWPGWPFAPLSLRRGWVVPGLLALFLGLQCVQAYRHAMDYRSDLAFWDATRKAVPNSAKAHLNYSVMKGARSDLPARLESSKKALELAPKWPMAHVYTGDTLCRMGKAEEAWPYYKEGFELGPNEVNLIALALQCLHDQKQLAAHEEELREMAEKFPGTWIAYLGPDTLEGAEKNNGVDPKYRPRGYNEGPKE</sequence>
<dbReference type="AlphaFoldDB" id="A0A0K1EBH0"/>
<reference evidence="5 6" key="1">
    <citation type="submission" date="2015-07" db="EMBL/GenBank/DDBJ databases">
        <title>Genome analysis of myxobacterium Chondromyces crocatus Cm c5 reveals a high potential for natural compound synthesis and the genetic basis for the loss of fruiting body formation.</title>
        <authorList>
            <person name="Zaburannyi N."/>
            <person name="Bunk B."/>
            <person name="Maier J."/>
            <person name="Overmann J."/>
            <person name="Mueller R."/>
        </authorList>
    </citation>
    <scope>NUCLEOTIDE SEQUENCE [LARGE SCALE GENOMIC DNA]</scope>
    <source>
        <strain evidence="5 6">Cm c5</strain>
    </source>
</reference>
<dbReference type="PANTHER" id="PTHR44227:SF3">
    <property type="entry name" value="PROTEIN O-MANNOSYL-TRANSFERASE TMTC4"/>
    <property type="match status" value="1"/>
</dbReference>
<feature type="transmembrane region" description="Helical" evidence="4">
    <location>
        <begin position="282"/>
        <end position="308"/>
    </location>
</feature>
<keyword evidence="4" id="KW-1133">Transmembrane helix</keyword>
<feature type="transmembrane region" description="Helical" evidence="4">
    <location>
        <begin position="547"/>
        <end position="568"/>
    </location>
</feature>
<dbReference type="Proteomes" id="UP000067626">
    <property type="component" value="Chromosome"/>
</dbReference>
<keyword evidence="6" id="KW-1185">Reference proteome</keyword>
<feature type="transmembrane region" description="Helical" evidence="4">
    <location>
        <begin position="623"/>
        <end position="642"/>
    </location>
</feature>
<feature type="transmembrane region" description="Helical" evidence="4">
    <location>
        <begin position="137"/>
        <end position="155"/>
    </location>
</feature>
<keyword evidence="1" id="KW-0677">Repeat</keyword>
<evidence type="ECO:0000256" key="1">
    <source>
        <dbReference type="ARBA" id="ARBA00022737"/>
    </source>
</evidence>
<dbReference type="KEGG" id="ccro:CMC5_020710"/>
<feature type="region of interest" description="Disordered" evidence="3">
    <location>
        <begin position="825"/>
        <end position="847"/>
    </location>
</feature>
<dbReference type="STRING" id="52.CMC5_020710"/>
<feature type="transmembrane region" description="Helical" evidence="4">
    <location>
        <begin position="512"/>
        <end position="535"/>
    </location>
</feature>
<name>A0A0K1EBH0_CHOCO</name>
<dbReference type="RefSeq" id="WP_245678388.1">
    <property type="nucleotide sequence ID" value="NZ_CP012159.1"/>
</dbReference>
<dbReference type="InterPro" id="IPR011990">
    <property type="entry name" value="TPR-like_helical_dom_sf"/>
</dbReference>
<dbReference type="GO" id="GO:0035269">
    <property type="term" value="P:protein O-linked glycosylation via mannose"/>
    <property type="evidence" value="ECO:0007669"/>
    <property type="project" value="TreeGrafter"/>
</dbReference>
<keyword evidence="4" id="KW-0812">Transmembrane</keyword>
<evidence type="ECO:0000313" key="5">
    <source>
        <dbReference type="EMBL" id="AKT37928.1"/>
    </source>
</evidence>
<dbReference type="GO" id="GO:0000030">
    <property type="term" value="F:mannosyltransferase activity"/>
    <property type="evidence" value="ECO:0007669"/>
    <property type="project" value="TreeGrafter"/>
</dbReference>
<dbReference type="EMBL" id="CP012159">
    <property type="protein sequence ID" value="AKT37928.1"/>
    <property type="molecule type" value="Genomic_DNA"/>
</dbReference>
<protein>
    <submittedName>
        <fullName evidence="5">Uncharacterized protein</fullName>
    </submittedName>
</protein>
<feature type="transmembrane region" description="Helical" evidence="4">
    <location>
        <begin position="341"/>
        <end position="360"/>
    </location>
</feature>
<feature type="transmembrane region" description="Helical" evidence="4">
    <location>
        <begin position="250"/>
        <end position="276"/>
    </location>
</feature>
<organism evidence="5 6">
    <name type="scientific">Chondromyces crocatus</name>
    <dbReference type="NCBI Taxonomy" id="52"/>
    <lineage>
        <taxon>Bacteria</taxon>
        <taxon>Pseudomonadati</taxon>
        <taxon>Myxococcota</taxon>
        <taxon>Polyangia</taxon>
        <taxon>Polyangiales</taxon>
        <taxon>Polyangiaceae</taxon>
        <taxon>Chondromyces</taxon>
    </lineage>
</organism>
<dbReference type="SUPFAM" id="SSF48452">
    <property type="entry name" value="TPR-like"/>
    <property type="match status" value="1"/>
</dbReference>
<feature type="transmembrane region" description="Helical" evidence="4">
    <location>
        <begin position="588"/>
        <end position="611"/>
    </location>
</feature>
<keyword evidence="2" id="KW-0802">TPR repeat</keyword>
<evidence type="ECO:0000313" key="6">
    <source>
        <dbReference type="Proteomes" id="UP000067626"/>
    </source>
</evidence>
<dbReference type="PANTHER" id="PTHR44227">
    <property type="match status" value="1"/>
</dbReference>
<feature type="transmembrane region" description="Helical" evidence="4">
    <location>
        <begin position="224"/>
        <end position="243"/>
    </location>
</feature>
<evidence type="ECO:0000256" key="3">
    <source>
        <dbReference type="SAM" id="MobiDB-lite"/>
    </source>
</evidence>
<feature type="transmembrane region" description="Helical" evidence="4">
    <location>
        <begin position="455"/>
        <end position="479"/>
    </location>
</feature>